<dbReference type="AlphaFoldDB" id="A0A382L0E3"/>
<name>A0A382L0E3_9ZZZZ</name>
<organism evidence="2">
    <name type="scientific">marine metagenome</name>
    <dbReference type="NCBI Taxonomy" id="408172"/>
    <lineage>
        <taxon>unclassified sequences</taxon>
        <taxon>metagenomes</taxon>
        <taxon>ecological metagenomes</taxon>
    </lineage>
</organism>
<evidence type="ECO:0000313" key="2">
    <source>
        <dbReference type="EMBL" id="SVC30059.1"/>
    </source>
</evidence>
<protein>
    <submittedName>
        <fullName evidence="2">Uncharacterized protein</fullName>
    </submittedName>
</protein>
<keyword evidence="1" id="KW-0812">Transmembrane</keyword>
<accession>A0A382L0E3</accession>
<evidence type="ECO:0000256" key="1">
    <source>
        <dbReference type="SAM" id="Phobius"/>
    </source>
</evidence>
<keyword evidence="1" id="KW-0472">Membrane</keyword>
<gene>
    <name evidence="2" type="ORF">METZ01_LOCUS282913</name>
</gene>
<keyword evidence="1" id="KW-1133">Transmembrane helix</keyword>
<sequence length="62" mass="6883">MILKTLTFQPDTVLHLCAVCITDNNGGKVALTIIVLALILLGVGNWGWKKYISNRKEISQEK</sequence>
<feature type="transmembrane region" description="Helical" evidence="1">
    <location>
        <begin position="29"/>
        <end position="48"/>
    </location>
</feature>
<reference evidence="2" key="1">
    <citation type="submission" date="2018-05" db="EMBL/GenBank/DDBJ databases">
        <authorList>
            <person name="Lanie J.A."/>
            <person name="Ng W.-L."/>
            <person name="Kazmierczak K.M."/>
            <person name="Andrzejewski T.M."/>
            <person name="Davidsen T.M."/>
            <person name="Wayne K.J."/>
            <person name="Tettelin H."/>
            <person name="Glass J.I."/>
            <person name="Rusch D."/>
            <person name="Podicherti R."/>
            <person name="Tsui H.-C.T."/>
            <person name="Winkler M.E."/>
        </authorList>
    </citation>
    <scope>NUCLEOTIDE SEQUENCE</scope>
</reference>
<proteinExistence type="predicted"/>
<dbReference type="EMBL" id="UINC01083905">
    <property type="protein sequence ID" value="SVC30059.1"/>
    <property type="molecule type" value="Genomic_DNA"/>
</dbReference>